<proteinExistence type="predicted"/>
<comment type="caution">
    <text evidence="1">The sequence shown here is derived from an EMBL/GenBank/DDBJ whole genome shotgun (WGS) entry which is preliminary data.</text>
</comment>
<dbReference type="EMBL" id="CAJSLV010000093">
    <property type="protein sequence ID" value="CAG6397951.1"/>
    <property type="molecule type" value="Genomic_DNA"/>
</dbReference>
<reference evidence="1" key="1">
    <citation type="submission" date="2021-05" db="EMBL/GenBank/DDBJ databases">
        <authorList>
            <person name="Arsene-Ploetze F."/>
        </authorList>
    </citation>
    <scope>NUCLEOTIDE SEQUENCE</scope>
    <source>
        <strain evidence="1">DSM 42138</strain>
    </source>
</reference>
<protein>
    <submittedName>
        <fullName evidence="1">Uncharacterized protein</fullName>
    </submittedName>
</protein>
<gene>
    <name evidence="1" type="ORF">SCOCK_600015</name>
</gene>
<keyword evidence="2" id="KW-1185">Reference proteome</keyword>
<organism evidence="1 2">
    <name type="scientific">Actinacidiphila cocklensis</name>
    <dbReference type="NCBI Taxonomy" id="887465"/>
    <lineage>
        <taxon>Bacteria</taxon>
        <taxon>Bacillati</taxon>
        <taxon>Actinomycetota</taxon>
        <taxon>Actinomycetes</taxon>
        <taxon>Kitasatosporales</taxon>
        <taxon>Streptomycetaceae</taxon>
        <taxon>Actinacidiphila</taxon>
    </lineage>
</organism>
<name>A0A9W4DYY5_9ACTN</name>
<dbReference type="AlphaFoldDB" id="A0A9W4DYY5"/>
<accession>A0A9W4DYY5</accession>
<evidence type="ECO:0000313" key="1">
    <source>
        <dbReference type="EMBL" id="CAG6397951.1"/>
    </source>
</evidence>
<evidence type="ECO:0000313" key="2">
    <source>
        <dbReference type="Proteomes" id="UP001152519"/>
    </source>
</evidence>
<sequence>MRENDSGQGYYPFPVHFVILCFVHSLRGCSVQHAASPPVRRRRRWFTCPLRPCWRCAESPSDSVRSRPSPM</sequence>
<dbReference type="Proteomes" id="UP001152519">
    <property type="component" value="Unassembled WGS sequence"/>
</dbReference>